<evidence type="ECO:0000256" key="2">
    <source>
        <dbReference type="ARBA" id="ARBA00002901"/>
    </source>
</evidence>
<keyword evidence="7 11" id="KW-0479">Metal-binding</keyword>
<dbReference type="EMBL" id="LSNE01000002">
    <property type="protein sequence ID" value="KXI30676.1"/>
    <property type="molecule type" value="Genomic_DNA"/>
</dbReference>
<feature type="domain" description="MoaB/Mog" evidence="12">
    <location>
        <begin position="174"/>
        <end position="311"/>
    </location>
</feature>
<comment type="similarity">
    <text evidence="4 11">Belongs to the MoeA family.</text>
</comment>
<keyword evidence="9 11" id="KW-0501">Molybdenum cofactor biosynthesis</keyword>
<dbReference type="PROSITE" id="PS01079">
    <property type="entry name" value="MOCF_BIOSYNTHESIS_2"/>
    <property type="match status" value="1"/>
</dbReference>
<dbReference type="AlphaFoldDB" id="A0A136A623"/>
<dbReference type="SUPFAM" id="SSF63867">
    <property type="entry name" value="MoeA C-terminal domain-like"/>
    <property type="match status" value="1"/>
</dbReference>
<dbReference type="InterPro" id="IPR036688">
    <property type="entry name" value="MoeA_C_domain_IV_sf"/>
</dbReference>
<evidence type="ECO:0000313" key="14">
    <source>
        <dbReference type="Proteomes" id="UP000070299"/>
    </source>
</evidence>
<dbReference type="NCBIfam" id="NF045515">
    <property type="entry name" value="Glp_gephyrin"/>
    <property type="match status" value="1"/>
</dbReference>
<evidence type="ECO:0000256" key="3">
    <source>
        <dbReference type="ARBA" id="ARBA00005046"/>
    </source>
</evidence>
<dbReference type="UniPathway" id="UPA00344"/>
<keyword evidence="8 11" id="KW-0460">Magnesium</keyword>
<reference evidence="14" key="1">
    <citation type="submission" date="2016-02" db="EMBL/GenBank/DDBJ databases">
        <authorList>
            <person name="Schultz-Johansen M."/>
            <person name="Glaring M.A."/>
            <person name="Bech P.K."/>
            <person name="Stougaard P."/>
        </authorList>
    </citation>
    <scope>NUCLEOTIDE SEQUENCE [LARGE SCALE GENOMIC DNA]</scope>
    <source>
        <strain evidence="14">S66</strain>
    </source>
</reference>
<dbReference type="Gene3D" id="3.40.980.10">
    <property type="entry name" value="MoaB/Mog-like domain"/>
    <property type="match status" value="1"/>
</dbReference>
<dbReference type="Pfam" id="PF03453">
    <property type="entry name" value="MoeA_N"/>
    <property type="match status" value="1"/>
</dbReference>
<name>A0A136A623_9ALTE</name>
<dbReference type="SMART" id="SM00852">
    <property type="entry name" value="MoCF_biosynth"/>
    <property type="match status" value="1"/>
</dbReference>
<dbReference type="GO" id="GO:0005829">
    <property type="term" value="C:cytosol"/>
    <property type="evidence" value="ECO:0007669"/>
    <property type="project" value="TreeGrafter"/>
</dbReference>
<evidence type="ECO:0000256" key="8">
    <source>
        <dbReference type="ARBA" id="ARBA00022842"/>
    </source>
</evidence>
<dbReference type="Pfam" id="PF00994">
    <property type="entry name" value="MoCF_biosynth"/>
    <property type="match status" value="1"/>
</dbReference>
<dbReference type="Gene3D" id="2.170.190.11">
    <property type="entry name" value="Molybdopterin biosynthesis moea protein, domain 3"/>
    <property type="match status" value="1"/>
</dbReference>
<dbReference type="GO" id="GO:0061599">
    <property type="term" value="F:molybdopterin molybdotransferase activity"/>
    <property type="evidence" value="ECO:0007669"/>
    <property type="project" value="UniProtKB-UniRule"/>
</dbReference>
<dbReference type="GO" id="GO:0006777">
    <property type="term" value="P:Mo-molybdopterin cofactor biosynthetic process"/>
    <property type="evidence" value="ECO:0007669"/>
    <property type="project" value="UniProtKB-UniRule"/>
</dbReference>
<dbReference type="SUPFAM" id="SSF53218">
    <property type="entry name" value="Molybdenum cofactor biosynthesis proteins"/>
    <property type="match status" value="1"/>
</dbReference>
<dbReference type="InterPro" id="IPR008284">
    <property type="entry name" value="MoCF_biosynth_CS"/>
</dbReference>
<evidence type="ECO:0000256" key="7">
    <source>
        <dbReference type="ARBA" id="ARBA00022723"/>
    </source>
</evidence>
<evidence type="ECO:0000313" key="13">
    <source>
        <dbReference type="EMBL" id="KXI30676.1"/>
    </source>
</evidence>
<evidence type="ECO:0000256" key="5">
    <source>
        <dbReference type="ARBA" id="ARBA00022505"/>
    </source>
</evidence>
<dbReference type="NCBIfam" id="TIGR00177">
    <property type="entry name" value="molyb_syn"/>
    <property type="match status" value="1"/>
</dbReference>
<dbReference type="FunFam" id="3.40.980.10:FF:000004">
    <property type="entry name" value="Molybdopterin molybdenumtransferase"/>
    <property type="match status" value="1"/>
</dbReference>
<comment type="catalytic activity">
    <reaction evidence="10">
        <text>adenylyl-molybdopterin + molybdate = Mo-molybdopterin + AMP + H(+)</text>
        <dbReference type="Rhea" id="RHEA:35047"/>
        <dbReference type="ChEBI" id="CHEBI:15378"/>
        <dbReference type="ChEBI" id="CHEBI:36264"/>
        <dbReference type="ChEBI" id="CHEBI:62727"/>
        <dbReference type="ChEBI" id="CHEBI:71302"/>
        <dbReference type="ChEBI" id="CHEBI:456215"/>
        <dbReference type="EC" id="2.10.1.1"/>
    </reaction>
</comment>
<dbReference type="PANTHER" id="PTHR10192:SF5">
    <property type="entry name" value="GEPHYRIN"/>
    <property type="match status" value="1"/>
</dbReference>
<dbReference type="FunFam" id="2.170.190.11:FF:000001">
    <property type="entry name" value="Molybdopterin molybdenumtransferase"/>
    <property type="match status" value="1"/>
</dbReference>
<proteinExistence type="inferred from homology"/>
<dbReference type="PANTHER" id="PTHR10192">
    <property type="entry name" value="MOLYBDOPTERIN BIOSYNTHESIS PROTEIN"/>
    <property type="match status" value="1"/>
</dbReference>
<evidence type="ECO:0000256" key="4">
    <source>
        <dbReference type="ARBA" id="ARBA00010763"/>
    </source>
</evidence>
<dbReference type="InterPro" id="IPR036425">
    <property type="entry name" value="MoaB/Mog-like_dom_sf"/>
</dbReference>
<gene>
    <name evidence="13" type="ORF">AX660_04400</name>
</gene>
<sequence>MPLSAAIDAILDAIEALNATESISLHEAHKRVLAIDIISTINVPPADNSAMDGYALRSQDLATTDSLELIGTALAGTPFTGNVAAGQCVRIMTGGVIPQGADCVVMQENTQANDKLVRFMQQYEAGNNVRKAGEDIAAGQLIIKKGTLLGPAHLALLASIGQASVTVTCQLTVGLIATGDELTTPGQSLKTGAIYESNSYALAAMLENLKLKVINYGIVADELNTLRNVFTRADNECDLVISCGGVSVGEADFVKDILAEAGHINFWKVAIKPGKPFAFGRLAKTWFCGLPGNPVSSFVTFELLVKPLIRKLSGQNDADKQQPYFVAKAASLIRKRPGRADFQRGYFYRDDNDELWVKAQGNQSSGVMSSLTNANCYLLLAQEQGDINQTQDIKILPFSNLFTD</sequence>
<keyword evidence="5 11" id="KW-0500">Molybdenum</keyword>
<dbReference type="OrthoDB" id="9804758at2"/>
<dbReference type="Proteomes" id="UP000070299">
    <property type="component" value="Unassembled WGS sequence"/>
</dbReference>
<dbReference type="SUPFAM" id="SSF63882">
    <property type="entry name" value="MoeA N-terminal region -like"/>
    <property type="match status" value="1"/>
</dbReference>
<evidence type="ECO:0000256" key="1">
    <source>
        <dbReference type="ARBA" id="ARBA00001946"/>
    </source>
</evidence>
<accession>A0A136A623</accession>
<keyword evidence="6 11" id="KW-0808">Transferase</keyword>
<evidence type="ECO:0000256" key="6">
    <source>
        <dbReference type="ARBA" id="ARBA00022679"/>
    </source>
</evidence>
<evidence type="ECO:0000259" key="12">
    <source>
        <dbReference type="SMART" id="SM00852"/>
    </source>
</evidence>
<evidence type="ECO:0000256" key="9">
    <source>
        <dbReference type="ARBA" id="ARBA00023150"/>
    </source>
</evidence>
<comment type="cofactor">
    <cofactor evidence="1 11">
        <name>Mg(2+)</name>
        <dbReference type="ChEBI" id="CHEBI:18420"/>
    </cofactor>
</comment>
<dbReference type="Gene3D" id="2.40.340.10">
    <property type="entry name" value="MoeA, C-terminal, domain IV"/>
    <property type="match status" value="1"/>
</dbReference>
<evidence type="ECO:0000256" key="11">
    <source>
        <dbReference type="RuleBase" id="RU365090"/>
    </source>
</evidence>
<dbReference type="InterPro" id="IPR005111">
    <property type="entry name" value="MoeA_C_domain_IV"/>
</dbReference>
<dbReference type="InterPro" id="IPR036135">
    <property type="entry name" value="MoeA_linker/N_sf"/>
</dbReference>
<dbReference type="InterPro" id="IPR005110">
    <property type="entry name" value="MoeA_linker/N"/>
</dbReference>
<comment type="caution">
    <text evidence="13">The sequence shown here is derived from an EMBL/GenBank/DDBJ whole genome shotgun (WGS) entry which is preliminary data.</text>
</comment>
<dbReference type="CDD" id="cd00887">
    <property type="entry name" value="MoeA"/>
    <property type="match status" value="1"/>
</dbReference>
<keyword evidence="14" id="KW-1185">Reference proteome</keyword>
<organism evidence="13 14">
    <name type="scientific">Paraglaciecola hydrolytica</name>
    <dbReference type="NCBI Taxonomy" id="1799789"/>
    <lineage>
        <taxon>Bacteria</taxon>
        <taxon>Pseudomonadati</taxon>
        <taxon>Pseudomonadota</taxon>
        <taxon>Gammaproteobacteria</taxon>
        <taxon>Alteromonadales</taxon>
        <taxon>Alteromonadaceae</taxon>
        <taxon>Paraglaciecola</taxon>
    </lineage>
</organism>
<dbReference type="GO" id="GO:0046872">
    <property type="term" value="F:metal ion binding"/>
    <property type="evidence" value="ECO:0007669"/>
    <property type="project" value="UniProtKB-UniRule"/>
</dbReference>
<dbReference type="STRING" id="1799789.AX660_04400"/>
<evidence type="ECO:0000256" key="10">
    <source>
        <dbReference type="ARBA" id="ARBA00047317"/>
    </source>
</evidence>
<dbReference type="EC" id="2.10.1.1" evidence="11"/>
<dbReference type="Pfam" id="PF03454">
    <property type="entry name" value="MoeA_C"/>
    <property type="match status" value="1"/>
</dbReference>
<protein>
    <recommendedName>
        <fullName evidence="11">Molybdopterin molybdenumtransferase</fullName>
        <ecNumber evidence="11">2.10.1.1</ecNumber>
    </recommendedName>
</protein>
<comment type="function">
    <text evidence="2 11">Catalyzes the insertion of molybdate into adenylated molybdopterin with the concomitant release of AMP.</text>
</comment>
<dbReference type="Gene3D" id="3.90.105.10">
    <property type="entry name" value="Molybdopterin biosynthesis moea protein, domain 2"/>
    <property type="match status" value="1"/>
</dbReference>
<dbReference type="InterPro" id="IPR038987">
    <property type="entry name" value="MoeA-like"/>
</dbReference>
<comment type="pathway">
    <text evidence="3 11">Cofactor biosynthesis; molybdopterin biosynthesis.</text>
</comment>
<dbReference type="InterPro" id="IPR001453">
    <property type="entry name" value="MoaB/Mog_dom"/>
</dbReference>